<proteinExistence type="predicted"/>
<name>A0A9W4B434_9MYCO</name>
<dbReference type="SUPFAM" id="SSF102588">
    <property type="entry name" value="LmbE-like"/>
    <property type="match status" value="1"/>
</dbReference>
<dbReference type="Proteomes" id="UP000465785">
    <property type="component" value="Chromosome"/>
</dbReference>
<dbReference type="InterPro" id="IPR024078">
    <property type="entry name" value="LmbE-like_dom_sf"/>
</dbReference>
<protein>
    <submittedName>
        <fullName evidence="1">Uncharacterized protein</fullName>
    </submittedName>
</protein>
<accession>A0A9W4B434</accession>
<sequence>MVFAANTADAVAAAGGLIYDSVRAGWHVDIYVESAGDERALQILGVCGRVIPDAFDVEPLWPDAVYLDAEVYERHRQVRRMVAESVRRQHADIAVWQHDPQAKPAAGPGVEHRLSAAARAFKFHAMKAAGLTPQLAVVEPFRAR</sequence>
<dbReference type="AlphaFoldDB" id="A0A9W4B434"/>
<organism evidence="1 2">
    <name type="scientific">Mycobacterium gallinarum</name>
    <dbReference type="NCBI Taxonomy" id="39689"/>
    <lineage>
        <taxon>Bacteria</taxon>
        <taxon>Bacillati</taxon>
        <taxon>Actinomycetota</taxon>
        <taxon>Actinomycetes</taxon>
        <taxon>Mycobacteriales</taxon>
        <taxon>Mycobacteriaceae</taxon>
        <taxon>Mycobacterium</taxon>
    </lineage>
</organism>
<dbReference type="EMBL" id="AP022601">
    <property type="protein sequence ID" value="BBY90620.1"/>
    <property type="molecule type" value="Genomic_DNA"/>
</dbReference>
<evidence type="ECO:0000313" key="2">
    <source>
        <dbReference type="Proteomes" id="UP000465785"/>
    </source>
</evidence>
<reference evidence="1 2" key="1">
    <citation type="journal article" date="2019" name="Emerg. Microbes Infect.">
        <title>Comprehensive subspecies identification of 175 nontuberculous mycobacteria species based on 7547 genomic profiles.</title>
        <authorList>
            <person name="Matsumoto Y."/>
            <person name="Kinjo T."/>
            <person name="Motooka D."/>
            <person name="Nabeya D."/>
            <person name="Jung N."/>
            <person name="Uechi K."/>
            <person name="Horii T."/>
            <person name="Iida T."/>
            <person name="Fujita J."/>
            <person name="Nakamura S."/>
        </authorList>
    </citation>
    <scope>NUCLEOTIDE SEQUENCE [LARGE SCALE GENOMIC DNA]</scope>
    <source>
        <strain evidence="1 2">JCM 6399</strain>
    </source>
</reference>
<dbReference type="KEGG" id="mgau:MGALJ_02890"/>
<gene>
    <name evidence="1" type="ORF">MGALJ_02890</name>
</gene>
<evidence type="ECO:0000313" key="1">
    <source>
        <dbReference type="EMBL" id="BBY90620.1"/>
    </source>
</evidence>
<keyword evidence="2" id="KW-1185">Reference proteome</keyword>